<evidence type="ECO:0000256" key="5">
    <source>
        <dbReference type="SAM" id="MobiDB-lite"/>
    </source>
</evidence>
<dbReference type="InterPro" id="IPR022596">
    <property type="entry name" value="GPR1/2/3_C"/>
</dbReference>
<feature type="domain" description="Glucose receptor Git3-like N-terminal" evidence="7">
    <location>
        <begin position="40"/>
        <end position="228"/>
    </location>
</feature>
<keyword evidence="3 6" id="KW-1133">Transmembrane helix</keyword>
<dbReference type="GeneID" id="28831279"/>
<comment type="subcellular location">
    <subcellularLocation>
        <location evidence="1">Membrane</location>
        <topology evidence="1">Multi-pass membrane protein</topology>
    </subcellularLocation>
</comment>
<protein>
    <submittedName>
        <fullName evidence="9">Family A G protein-coupled receptor-like protein</fullName>
    </submittedName>
</protein>
<dbReference type="AlphaFoldDB" id="A0A194X8Q7"/>
<feature type="region of interest" description="Disordered" evidence="5">
    <location>
        <begin position="314"/>
        <end position="341"/>
    </location>
</feature>
<dbReference type="GO" id="GO:0005886">
    <property type="term" value="C:plasma membrane"/>
    <property type="evidence" value="ECO:0007669"/>
    <property type="project" value="TreeGrafter"/>
</dbReference>
<dbReference type="KEGG" id="psco:LY89DRAFT_76157"/>
<dbReference type="PANTHER" id="PTHR23112:SF37">
    <property type="entry name" value="G PROTEIN-COUPLED RECEPTOR GPR1"/>
    <property type="match status" value="1"/>
</dbReference>
<keyword evidence="2 6" id="KW-0812">Transmembrane</keyword>
<dbReference type="Gene3D" id="1.20.1070.10">
    <property type="entry name" value="Rhodopsin 7-helix transmembrane proteins"/>
    <property type="match status" value="1"/>
</dbReference>
<evidence type="ECO:0000256" key="1">
    <source>
        <dbReference type="ARBA" id="ARBA00004141"/>
    </source>
</evidence>
<evidence type="ECO:0000256" key="6">
    <source>
        <dbReference type="SAM" id="Phobius"/>
    </source>
</evidence>
<evidence type="ECO:0000313" key="9">
    <source>
        <dbReference type="EMBL" id="KUJ16167.1"/>
    </source>
</evidence>
<feature type="transmembrane region" description="Helical" evidence="6">
    <location>
        <begin position="446"/>
        <end position="466"/>
    </location>
</feature>
<evidence type="ECO:0000259" key="7">
    <source>
        <dbReference type="Pfam" id="PF11710"/>
    </source>
</evidence>
<sequence length="654" mass="72419">MAPFSAGMANAVHDLRLESRGLGGNNTGTTLSKSASQGNTLQILACTFSAISVTSAMLAFLWFVKMRRTFRHDLIMLLIQSDMFKALWFMIYPIVVFTHGPVPDSSTFCQVTGFFLSLGIEASDFAALMIALHTALYIFRPRSSNGEGGLFPYRHIAYTLWIILPILSASLAFVNKDDGYVSDGTYCYLPVRPFWYRLALAWIPRYIIFIFILGIYASIYYYVRYKFNGFEHLGGMDAGTVNTVSSGGPQIRAAKRTVPPTPTLVSHGLIPESRQSSMAEPDGRKQSVSTVDSARYPRPSRVGAHRFIWGSFSAGNGLPPTPPSETSNVDEDSFTGPSPPHPIPLTSLHTITPRPEGSDDSNTAVASRATSWRDGFVRRFSPELSGNSSTQHSVTDIFTILRHHPDSSNNLTPVSQLQLINSRGQTFAAAEMIRTRDKIRRQLRFLFIYPLVYMGMWILPFVSHVLQYDDRFAVNPPFGLTCVTTICICSQAAVDCWLFSTREKPWRQIPGTDGTFWASLKLWSGWGGLGKRVRVHGPGKSREEMAREARAAYQRRDEELAQRRNQTDSIASVGEAPRRGERSWWEAVGADGTMSPVSEEVSNPMENVITITSEGVASDDATLQEPATEVSEGEDGRVSPGGTVHNIQEDTHTT</sequence>
<keyword evidence="9" id="KW-0675">Receptor</keyword>
<dbReference type="EMBL" id="KQ947416">
    <property type="protein sequence ID" value="KUJ16167.1"/>
    <property type="molecule type" value="Genomic_DNA"/>
</dbReference>
<feature type="transmembrane region" description="Helical" evidence="6">
    <location>
        <begin position="84"/>
        <end position="102"/>
    </location>
</feature>
<feature type="transmembrane region" description="Helical" evidence="6">
    <location>
        <begin position="151"/>
        <end position="174"/>
    </location>
</feature>
<keyword evidence="10" id="KW-1185">Reference proteome</keyword>
<evidence type="ECO:0000313" key="10">
    <source>
        <dbReference type="Proteomes" id="UP000070700"/>
    </source>
</evidence>
<dbReference type="STRING" id="149040.A0A194X8Q7"/>
<dbReference type="Proteomes" id="UP000070700">
    <property type="component" value="Unassembled WGS sequence"/>
</dbReference>
<evidence type="ECO:0000256" key="4">
    <source>
        <dbReference type="ARBA" id="ARBA00023136"/>
    </source>
</evidence>
<proteinExistence type="predicted"/>
<accession>A0A194X8Q7</accession>
<gene>
    <name evidence="9" type="ORF">LY89DRAFT_76157</name>
</gene>
<dbReference type="InterPro" id="IPR023041">
    <property type="entry name" value="Glucose_rcpt_Git3-like_N"/>
</dbReference>
<dbReference type="InParanoid" id="A0A194X8Q7"/>
<dbReference type="PANTHER" id="PTHR23112">
    <property type="entry name" value="G PROTEIN-COUPLED RECEPTOR 157-RELATED"/>
    <property type="match status" value="1"/>
</dbReference>
<feature type="region of interest" description="Disordered" evidence="5">
    <location>
        <begin position="613"/>
        <end position="654"/>
    </location>
</feature>
<dbReference type="Pfam" id="PF11970">
    <property type="entry name" value="GPR_Gpa2_C"/>
    <property type="match status" value="1"/>
</dbReference>
<dbReference type="GO" id="GO:0004930">
    <property type="term" value="F:G protein-coupled receptor activity"/>
    <property type="evidence" value="ECO:0007669"/>
    <property type="project" value="TreeGrafter"/>
</dbReference>
<feature type="transmembrane region" description="Helical" evidence="6">
    <location>
        <begin position="41"/>
        <end position="64"/>
    </location>
</feature>
<dbReference type="GO" id="GO:0007189">
    <property type="term" value="P:adenylate cyclase-activating G protein-coupled receptor signaling pathway"/>
    <property type="evidence" value="ECO:0007669"/>
    <property type="project" value="TreeGrafter"/>
</dbReference>
<dbReference type="Pfam" id="PF11710">
    <property type="entry name" value="Git3"/>
    <property type="match status" value="1"/>
</dbReference>
<feature type="transmembrane region" description="Helical" evidence="6">
    <location>
        <begin position="114"/>
        <end position="139"/>
    </location>
</feature>
<feature type="transmembrane region" description="Helical" evidence="6">
    <location>
        <begin position="194"/>
        <end position="223"/>
    </location>
</feature>
<feature type="domain" description="G protein-coupled receptor GPR1/2/3 C-terminal" evidence="8">
    <location>
        <begin position="435"/>
        <end position="507"/>
    </location>
</feature>
<dbReference type="RefSeq" id="XP_018070522.1">
    <property type="nucleotide sequence ID" value="XM_018221553.1"/>
</dbReference>
<organism evidence="9 10">
    <name type="scientific">Mollisia scopiformis</name>
    <name type="common">Conifer needle endophyte fungus</name>
    <name type="synonym">Phialocephala scopiformis</name>
    <dbReference type="NCBI Taxonomy" id="149040"/>
    <lineage>
        <taxon>Eukaryota</taxon>
        <taxon>Fungi</taxon>
        <taxon>Dikarya</taxon>
        <taxon>Ascomycota</taxon>
        <taxon>Pezizomycotina</taxon>
        <taxon>Leotiomycetes</taxon>
        <taxon>Helotiales</taxon>
        <taxon>Mollisiaceae</taxon>
        <taxon>Mollisia</taxon>
    </lineage>
</organism>
<feature type="region of interest" description="Disordered" evidence="5">
    <location>
        <begin position="261"/>
        <end position="297"/>
    </location>
</feature>
<evidence type="ECO:0000256" key="2">
    <source>
        <dbReference type="ARBA" id="ARBA00022692"/>
    </source>
</evidence>
<name>A0A194X8Q7_MOLSC</name>
<feature type="transmembrane region" description="Helical" evidence="6">
    <location>
        <begin position="478"/>
        <end position="499"/>
    </location>
</feature>
<evidence type="ECO:0000259" key="8">
    <source>
        <dbReference type="Pfam" id="PF11970"/>
    </source>
</evidence>
<evidence type="ECO:0000256" key="3">
    <source>
        <dbReference type="ARBA" id="ARBA00022989"/>
    </source>
</evidence>
<reference evidence="9 10" key="1">
    <citation type="submission" date="2015-10" db="EMBL/GenBank/DDBJ databases">
        <title>Full genome of DAOMC 229536 Phialocephala scopiformis, a fungal endophyte of spruce producing the potent anti-insectan compound rugulosin.</title>
        <authorList>
            <consortium name="DOE Joint Genome Institute"/>
            <person name="Walker A.K."/>
            <person name="Frasz S.L."/>
            <person name="Seifert K.A."/>
            <person name="Miller J.D."/>
            <person name="Mondo S.J."/>
            <person name="Labutti K."/>
            <person name="Lipzen A."/>
            <person name="Dockter R."/>
            <person name="Kennedy M."/>
            <person name="Grigoriev I.V."/>
            <person name="Spatafora J.W."/>
        </authorList>
    </citation>
    <scope>NUCLEOTIDE SEQUENCE [LARGE SCALE GENOMIC DNA]</scope>
    <source>
        <strain evidence="9 10">CBS 120377</strain>
    </source>
</reference>
<dbReference type="OrthoDB" id="5368598at2759"/>
<keyword evidence="4 6" id="KW-0472">Membrane</keyword>
<dbReference type="FunCoup" id="A0A194X8Q7">
    <property type="interactions" value="145"/>
</dbReference>
<dbReference type="SUPFAM" id="SSF81321">
    <property type="entry name" value="Family A G protein-coupled receptor-like"/>
    <property type="match status" value="1"/>
</dbReference>